<protein>
    <submittedName>
        <fullName evidence="9">MFS general substrate transporter</fullName>
    </submittedName>
</protein>
<feature type="transmembrane region" description="Helical" evidence="7">
    <location>
        <begin position="374"/>
        <end position="398"/>
    </location>
</feature>
<keyword evidence="3 7" id="KW-0812">Transmembrane</keyword>
<dbReference type="PANTHER" id="PTHR43791:SF50">
    <property type="entry name" value="TRANSPORTER, PUTATIVE (AFU_ORTHOLOGUE AFUA_2G00840)-RELATED"/>
    <property type="match status" value="1"/>
</dbReference>
<dbReference type="FunFam" id="1.20.1250.20:FF:000188">
    <property type="entry name" value="MFS general substrate transporter"/>
    <property type="match status" value="1"/>
</dbReference>
<dbReference type="GO" id="GO:0022857">
    <property type="term" value="F:transmembrane transporter activity"/>
    <property type="evidence" value="ECO:0007669"/>
    <property type="project" value="InterPro"/>
</dbReference>
<dbReference type="InterPro" id="IPR020846">
    <property type="entry name" value="MFS_dom"/>
</dbReference>
<dbReference type="InterPro" id="IPR036259">
    <property type="entry name" value="MFS_trans_sf"/>
</dbReference>
<feature type="transmembrane region" description="Helical" evidence="7">
    <location>
        <begin position="183"/>
        <end position="207"/>
    </location>
</feature>
<evidence type="ECO:0000256" key="5">
    <source>
        <dbReference type="ARBA" id="ARBA00023136"/>
    </source>
</evidence>
<dbReference type="GO" id="GO:0016020">
    <property type="term" value="C:membrane"/>
    <property type="evidence" value="ECO:0007669"/>
    <property type="project" value="UniProtKB-SubCell"/>
</dbReference>
<feature type="transmembrane region" description="Helical" evidence="7">
    <location>
        <begin position="346"/>
        <end position="368"/>
    </location>
</feature>
<evidence type="ECO:0000256" key="7">
    <source>
        <dbReference type="SAM" id="Phobius"/>
    </source>
</evidence>
<evidence type="ECO:0000256" key="1">
    <source>
        <dbReference type="ARBA" id="ARBA00004141"/>
    </source>
</evidence>
<name>A0A6G1ICZ4_9PLEO</name>
<evidence type="ECO:0000313" key="10">
    <source>
        <dbReference type="Proteomes" id="UP000799291"/>
    </source>
</evidence>
<feature type="compositionally biased region" description="Basic and acidic residues" evidence="6">
    <location>
        <begin position="25"/>
        <end position="40"/>
    </location>
</feature>
<dbReference type="PROSITE" id="PS50850">
    <property type="entry name" value="MFS"/>
    <property type="match status" value="1"/>
</dbReference>
<evidence type="ECO:0000256" key="6">
    <source>
        <dbReference type="SAM" id="MobiDB-lite"/>
    </source>
</evidence>
<proteinExistence type="predicted"/>
<feature type="transmembrane region" description="Helical" evidence="7">
    <location>
        <begin position="94"/>
        <end position="112"/>
    </location>
</feature>
<dbReference type="SUPFAM" id="SSF103473">
    <property type="entry name" value="MFS general substrate transporter"/>
    <property type="match status" value="1"/>
</dbReference>
<gene>
    <name evidence="9" type="ORF">K458DRAFT_424963</name>
</gene>
<keyword evidence="4 7" id="KW-1133">Transmembrane helix</keyword>
<dbReference type="InterPro" id="IPR011701">
    <property type="entry name" value="MFS"/>
</dbReference>
<dbReference type="FunFam" id="1.20.1250.20:FF:000013">
    <property type="entry name" value="MFS general substrate transporter"/>
    <property type="match status" value="1"/>
</dbReference>
<keyword evidence="2" id="KW-0813">Transport</keyword>
<feature type="domain" description="Major facilitator superfamily (MFS) profile" evidence="8">
    <location>
        <begin position="57"/>
        <end position="502"/>
    </location>
</feature>
<comment type="subcellular location">
    <subcellularLocation>
        <location evidence="1">Membrane</location>
        <topology evidence="1">Multi-pass membrane protein</topology>
    </subcellularLocation>
</comment>
<organism evidence="9 10">
    <name type="scientific">Lentithecium fluviatile CBS 122367</name>
    <dbReference type="NCBI Taxonomy" id="1168545"/>
    <lineage>
        <taxon>Eukaryota</taxon>
        <taxon>Fungi</taxon>
        <taxon>Dikarya</taxon>
        <taxon>Ascomycota</taxon>
        <taxon>Pezizomycotina</taxon>
        <taxon>Dothideomycetes</taxon>
        <taxon>Pleosporomycetidae</taxon>
        <taxon>Pleosporales</taxon>
        <taxon>Massarineae</taxon>
        <taxon>Lentitheciaceae</taxon>
        <taxon>Lentithecium</taxon>
    </lineage>
</organism>
<dbReference type="OrthoDB" id="2985014at2759"/>
<feature type="transmembrane region" description="Helical" evidence="7">
    <location>
        <begin position="285"/>
        <end position="309"/>
    </location>
</feature>
<dbReference type="AlphaFoldDB" id="A0A6G1ICZ4"/>
<feature type="transmembrane region" description="Helical" evidence="7">
    <location>
        <begin position="124"/>
        <end position="145"/>
    </location>
</feature>
<dbReference type="Gene3D" id="1.20.1250.20">
    <property type="entry name" value="MFS general substrate transporter like domains"/>
    <property type="match status" value="2"/>
</dbReference>
<evidence type="ECO:0000313" key="9">
    <source>
        <dbReference type="EMBL" id="KAF2676107.1"/>
    </source>
</evidence>
<feature type="transmembrane region" description="Helical" evidence="7">
    <location>
        <begin position="410"/>
        <end position="431"/>
    </location>
</feature>
<feature type="transmembrane region" description="Helical" evidence="7">
    <location>
        <begin position="213"/>
        <end position="236"/>
    </location>
</feature>
<dbReference type="PANTHER" id="PTHR43791">
    <property type="entry name" value="PERMEASE-RELATED"/>
    <property type="match status" value="1"/>
</dbReference>
<keyword evidence="10" id="KW-1185">Reference proteome</keyword>
<accession>A0A6G1ICZ4</accession>
<feature type="region of interest" description="Disordered" evidence="6">
    <location>
        <begin position="1"/>
        <end position="40"/>
    </location>
</feature>
<feature type="compositionally biased region" description="Pro residues" evidence="6">
    <location>
        <begin position="1"/>
        <end position="10"/>
    </location>
</feature>
<keyword evidence="5 7" id="KW-0472">Membrane</keyword>
<evidence type="ECO:0000256" key="2">
    <source>
        <dbReference type="ARBA" id="ARBA00022448"/>
    </source>
</evidence>
<feature type="transmembrane region" description="Helical" evidence="7">
    <location>
        <begin position="151"/>
        <end position="171"/>
    </location>
</feature>
<evidence type="ECO:0000256" key="4">
    <source>
        <dbReference type="ARBA" id="ARBA00022989"/>
    </source>
</evidence>
<dbReference type="EMBL" id="MU005639">
    <property type="protein sequence ID" value="KAF2676107.1"/>
    <property type="molecule type" value="Genomic_DNA"/>
</dbReference>
<reference evidence="9" key="1">
    <citation type="journal article" date="2020" name="Stud. Mycol.">
        <title>101 Dothideomycetes genomes: a test case for predicting lifestyles and emergence of pathogens.</title>
        <authorList>
            <person name="Haridas S."/>
            <person name="Albert R."/>
            <person name="Binder M."/>
            <person name="Bloem J."/>
            <person name="Labutti K."/>
            <person name="Salamov A."/>
            <person name="Andreopoulos B."/>
            <person name="Baker S."/>
            <person name="Barry K."/>
            <person name="Bills G."/>
            <person name="Bluhm B."/>
            <person name="Cannon C."/>
            <person name="Castanera R."/>
            <person name="Culley D."/>
            <person name="Daum C."/>
            <person name="Ezra D."/>
            <person name="Gonzalez J."/>
            <person name="Henrissat B."/>
            <person name="Kuo A."/>
            <person name="Liang C."/>
            <person name="Lipzen A."/>
            <person name="Lutzoni F."/>
            <person name="Magnuson J."/>
            <person name="Mondo S."/>
            <person name="Nolan M."/>
            <person name="Ohm R."/>
            <person name="Pangilinan J."/>
            <person name="Park H.-J."/>
            <person name="Ramirez L."/>
            <person name="Alfaro M."/>
            <person name="Sun H."/>
            <person name="Tritt A."/>
            <person name="Yoshinaga Y."/>
            <person name="Zwiers L.-H."/>
            <person name="Turgeon B."/>
            <person name="Goodwin S."/>
            <person name="Spatafora J."/>
            <person name="Crous P."/>
            <person name="Grigoriev I."/>
        </authorList>
    </citation>
    <scope>NUCLEOTIDE SEQUENCE</scope>
    <source>
        <strain evidence="9">CBS 122367</strain>
    </source>
</reference>
<feature type="transmembrane region" description="Helical" evidence="7">
    <location>
        <begin position="443"/>
        <end position="466"/>
    </location>
</feature>
<feature type="transmembrane region" description="Helical" evidence="7">
    <location>
        <begin position="321"/>
        <end position="339"/>
    </location>
</feature>
<evidence type="ECO:0000259" key="8">
    <source>
        <dbReference type="PROSITE" id="PS50850"/>
    </source>
</evidence>
<sequence>MADTKTPPPELSKDGLEVTASNSSSKDHDPVPREGTTEHLPSFEHEQALALKFDVRILPCLAVMYLFNALDKGNLGNAKTDNMDKDLGFKGNQYNTMLSIFYVPYVIFAPPIGMLGKKYGPHRVLPIMMFCFGSATLLSASVQNWSGMMALRWFLGMAESAFFPLVIYYLTTFYRRGELARRLALFYAASNIANAFSGLLAFGVFHINSKLDAWRYLFIIEGSLTVCFSFFAYWYLPKSAYEAKFLNEDEKKLAYTRIQIDSSSIVGEKFNLKDALKIFKLPSTYGFLIIEICLGVPLQSVSLFLPQIVARLKYDKIKTNLYTVAPNIVGAVVLLILAFTSDFTRLRFPFIALGFLLTFIGFIIYATIDVENSIRVAYFACFMMTWGTSAPSVLLSTWYNNNVAHEGRRVTLTSVGVPLANLMGVVSANIFRTQDEPKYIPALVTTAAFGATGCCCALLLGTYMVIDNARRNKKQGVNLSARDVSTEKLRDGPKNPDFRWFL</sequence>
<dbReference type="Pfam" id="PF07690">
    <property type="entry name" value="MFS_1"/>
    <property type="match status" value="1"/>
</dbReference>
<dbReference type="Proteomes" id="UP000799291">
    <property type="component" value="Unassembled WGS sequence"/>
</dbReference>
<evidence type="ECO:0000256" key="3">
    <source>
        <dbReference type="ARBA" id="ARBA00022692"/>
    </source>
</evidence>